<dbReference type="PANTHER" id="PTHR33116">
    <property type="entry name" value="REVERSE TRANSCRIPTASE ZINC-BINDING DOMAIN-CONTAINING PROTEIN-RELATED-RELATED"/>
    <property type="match status" value="1"/>
</dbReference>
<reference evidence="2" key="1">
    <citation type="submission" date="2019-07" db="EMBL/GenBank/DDBJ databases">
        <authorList>
            <person name="Dittberner H."/>
        </authorList>
    </citation>
    <scope>NUCLEOTIDE SEQUENCE [LARGE SCALE GENOMIC DNA]</scope>
</reference>
<dbReference type="AlphaFoldDB" id="A0A565CDJ5"/>
<dbReference type="EMBL" id="CABITT030000007">
    <property type="protein sequence ID" value="VVB11747.1"/>
    <property type="molecule type" value="Genomic_DNA"/>
</dbReference>
<keyword evidence="3" id="KW-1185">Reference proteome</keyword>
<evidence type="ECO:0000259" key="1">
    <source>
        <dbReference type="Pfam" id="PF13966"/>
    </source>
</evidence>
<feature type="domain" description="Reverse transcriptase zinc-binding" evidence="1">
    <location>
        <begin position="59"/>
        <end position="143"/>
    </location>
</feature>
<dbReference type="PANTHER" id="PTHR33116:SF84">
    <property type="entry name" value="RNA-DIRECTED DNA POLYMERASE"/>
    <property type="match status" value="1"/>
</dbReference>
<protein>
    <recommendedName>
        <fullName evidence="1">Reverse transcriptase zinc-binding domain-containing protein</fullName>
    </recommendedName>
</protein>
<accession>A0A565CDJ5</accession>
<evidence type="ECO:0000313" key="2">
    <source>
        <dbReference type="EMBL" id="VVB11747.1"/>
    </source>
</evidence>
<comment type="caution">
    <text evidence="2">The sequence shown here is derived from an EMBL/GenBank/DDBJ whole genome shotgun (WGS) entry which is preliminary data.</text>
</comment>
<gene>
    <name evidence="2" type="ORF">ANE_LOCUS22191</name>
</gene>
<dbReference type="InterPro" id="IPR026960">
    <property type="entry name" value="RVT-Znf"/>
</dbReference>
<proteinExistence type="predicted"/>
<evidence type="ECO:0000313" key="3">
    <source>
        <dbReference type="Proteomes" id="UP000489600"/>
    </source>
</evidence>
<sequence length="242" mass="28342">MGIPLTSTLSNLYLNGRWLLPSARTDNQVTLHAYLTNISLTAQDDYYEWEIDGKIENRYNTGTVYTLLREQLPLVNWSRAVWIKGGVPRQSFLCWLFVLNRCPTKDRILGWGLQTDPKCLLCANLPESRDHLLFVCGFSWSIWSRVASRSQKIAHRDWASTISTMQSLRGPRENTRLSLLAWQTTIYNIWTERNQRLHRNTFRSVDTILQIIDSTIRNRISGFRDTNPNLRSGMMQRWLRNH</sequence>
<organism evidence="2 3">
    <name type="scientific">Arabis nemorensis</name>
    <dbReference type="NCBI Taxonomy" id="586526"/>
    <lineage>
        <taxon>Eukaryota</taxon>
        <taxon>Viridiplantae</taxon>
        <taxon>Streptophyta</taxon>
        <taxon>Embryophyta</taxon>
        <taxon>Tracheophyta</taxon>
        <taxon>Spermatophyta</taxon>
        <taxon>Magnoliopsida</taxon>
        <taxon>eudicotyledons</taxon>
        <taxon>Gunneridae</taxon>
        <taxon>Pentapetalae</taxon>
        <taxon>rosids</taxon>
        <taxon>malvids</taxon>
        <taxon>Brassicales</taxon>
        <taxon>Brassicaceae</taxon>
        <taxon>Arabideae</taxon>
        <taxon>Arabis</taxon>
    </lineage>
</organism>
<dbReference type="Proteomes" id="UP000489600">
    <property type="component" value="Unassembled WGS sequence"/>
</dbReference>
<dbReference type="Pfam" id="PF13966">
    <property type="entry name" value="zf-RVT"/>
    <property type="match status" value="1"/>
</dbReference>
<dbReference type="OrthoDB" id="1107057at2759"/>
<name>A0A565CDJ5_9BRAS</name>